<gene>
    <name evidence="1" type="ORF">LTR37_011848</name>
</gene>
<proteinExistence type="predicted"/>
<organism evidence="1 2">
    <name type="scientific">Vermiconidia calcicola</name>
    <dbReference type="NCBI Taxonomy" id="1690605"/>
    <lineage>
        <taxon>Eukaryota</taxon>
        <taxon>Fungi</taxon>
        <taxon>Dikarya</taxon>
        <taxon>Ascomycota</taxon>
        <taxon>Pezizomycotina</taxon>
        <taxon>Dothideomycetes</taxon>
        <taxon>Dothideomycetidae</taxon>
        <taxon>Mycosphaerellales</taxon>
        <taxon>Extremaceae</taxon>
        <taxon>Vermiconidia</taxon>
    </lineage>
</organism>
<accession>A0ACC3N294</accession>
<evidence type="ECO:0000313" key="1">
    <source>
        <dbReference type="EMBL" id="KAK3707846.1"/>
    </source>
</evidence>
<dbReference type="EMBL" id="JAUTXU010000106">
    <property type="protein sequence ID" value="KAK3707846.1"/>
    <property type="molecule type" value="Genomic_DNA"/>
</dbReference>
<evidence type="ECO:0000313" key="2">
    <source>
        <dbReference type="Proteomes" id="UP001281147"/>
    </source>
</evidence>
<dbReference type="Proteomes" id="UP001281147">
    <property type="component" value="Unassembled WGS sequence"/>
</dbReference>
<protein>
    <submittedName>
        <fullName evidence="1">Uncharacterized protein</fullName>
    </submittedName>
</protein>
<keyword evidence="2" id="KW-1185">Reference proteome</keyword>
<sequence length="240" mass="26047">MAPELRPRRSQSPEEGEVDEYGRGKRRIPPPKPKPITKEGLATLKVGKIKRPAESGTSKKQPARPTRGAPRRQPSPSPPPTAQEKRKIREHKKAAEEMAAKMQKKAAKQAASKPAAAKTTTAKTAAAKTTAAKTTAAKAPKAASPPKSPTKTRSKSRSPSPDKVTKKKAPTPKEREKAAAYRKLLLPLIKLIESDDEGAFDTVVENLRVVTGELDAVAKTMGRGRKRVVDDDDDEDDEEE</sequence>
<comment type="caution">
    <text evidence="1">The sequence shown here is derived from an EMBL/GenBank/DDBJ whole genome shotgun (WGS) entry which is preliminary data.</text>
</comment>
<reference evidence="1" key="1">
    <citation type="submission" date="2023-07" db="EMBL/GenBank/DDBJ databases">
        <title>Black Yeasts Isolated from many extreme environments.</title>
        <authorList>
            <person name="Coleine C."/>
            <person name="Stajich J.E."/>
            <person name="Selbmann L."/>
        </authorList>
    </citation>
    <scope>NUCLEOTIDE SEQUENCE</scope>
    <source>
        <strain evidence="1">CCFEE 5714</strain>
    </source>
</reference>
<name>A0ACC3N294_9PEZI</name>